<organism evidence="2">
    <name type="scientific">Shewanella oncorhynchi</name>
    <dbReference type="NCBI Taxonomy" id="2726434"/>
    <lineage>
        <taxon>Bacteria</taxon>
        <taxon>Pseudomonadati</taxon>
        <taxon>Pseudomonadota</taxon>
        <taxon>Gammaproteobacteria</taxon>
        <taxon>Alteromonadales</taxon>
        <taxon>Shewanellaceae</taxon>
        <taxon>Shewanella</taxon>
    </lineage>
</organism>
<proteinExistence type="predicted"/>
<dbReference type="KEGG" id="sog:RA178_15985"/>
<reference evidence="2" key="1">
    <citation type="submission" date="2023-08" db="EMBL/GenBank/DDBJ databases">
        <title>Complete genome sequence of Shewanella oncorhynchi Z-P2, a siderophore putrebactin-producing bacterium.</title>
        <authorList>
            <person name="Zhang Y."/>
        </authorList>
    </citation>
    <scope>NUCLEOTIDE SEQUENCE</scope>
    <source>
        <strain evidence="2">Z-P2</strain>
    </source>
</reference>
<dbReference type="AlphaFoldDB" id="A0AA50KB36"/>
<feature type="region of interest" description="Disordered" evidence="1">
    <location>
        <begin position="1"/>
        <end position="60"/>
    </location>
</feature>
<evidence type="ECO:0000313" key="2">
    <source>
        <dbReference type="EMBL" id="WMB71909.1"/>
    </source>
</evidence>
<dbReference type="GeneID" id="301340714"/>
<protein>
    <submittedName>
        <fullName evidence="2">Uncharacterized protein</fullName>
    </submittedName>
</protein>
<gene>
    <name evidence="2" type="ORF">RA178_15985</name>
</gene>
<name>A0AA50KB36_9GAMM</name>
<evidence type="ECO:0000256" key="1">
    <source>
        <dbReference type="SAM" id="MobiDB-lite"/>
    </source>
</evidence>
<dbReference type="EMBL" id="CP132914">
    <property type="protein sequence ID" value="WMB71909.1"/>
    <property type="molecule type" value="Genomic_DNA"/>
</dbReference>
<feature type="compositionally biased region" description="Polar residues" evidence="1">
    <location>
        <begin position="1"/>
        <end position="47"/>
    </location>
</feature>
<dbReference type="RefSeq" id="WP_306682751.1">
    <property type="nucleotide sequence ID" value="NZ_CP132914.1"/>
</dbReference>
<accession>A0AA50KB36</accession>
<dbReference type="Proteomes" id="UP001236800">
    <property type="component" value="Chromosome"/>
</dbReference>
<sequence length="146" mass="15924">MHIQPLRNSPSVSPQKNVSTAEFAQVKNPVQTSAPASTDTVTLSSDAKQLPANAQKPAEMPALRDNIETLVELKHAKMKYQVIADMTNLATGTSQGISAPTAYYLSHNEDARAMTVNHLAQQQQVNTMQTYAETSKNGNRSINEWA</sequence>